<evidence type="ECO:0000256" key="6">
    <source>
        <dbReference type="ARBA" id="ARBA00022801"/>
    </source>
</evidence>
<gene>
    <name evidence="10" type="ORF">DCAF_LOCUS15698</name>
</gene>
<dbReference type="Proteomes" id="UP001314170">
    <property type="component" value="Unassembled WGS sequence"/>
</dbReference>
<reference evidence="10 11" key="1">
    <citation type="submission" date="2024-01" db="EMBL/GenBank/DDBJ databases">
        <authorList>
            <person name="Waweru B."/>
        </authorList>
    </citation>
    <scope>NUCLEOTIDE SEQUENCE [LARGE SCALE GENOMIC DNA]</scope>
</reference>
<evidence type="ECO:0000259" key="8">
    <source>
        <dbReference type="Pfam" id="PF01095"/>
    </source>
</evidence>
<dbReference type="InterPro" id="IPR006501">
    <property type="entry name" value="Pectinesterase_inhib_dom"/>
</dbReference>
<comment type="similarity">
    <text evidence="4">In the C-terminal section; belongs to the pectinesterase family.</text>
</comment>
<dbReference type="GO" id="GO:0004857">
    <property type="term" value="F:enzyme inhibitor activity"/>
    <property type="evidence" value="ECO:0007669"/>
    <property type="project" value="InterPro"/>
</dbReference>
<keyword evidence="5" id="KW-0964">Secreted</keyword>
<evidence type="ECO:0000256" key="5">
    <source>
        <dbReference type="ARBA" id="ARBA00022512"/>
    </source>
</evidence>
<evidence type="ECO:0000313" key="10">
    <source>
        <dbReference type="EMBL" id="CAK7340613.1"/>
    </source>
</evidence>
<dbReference type="GO" id="GO:0030599">
    <property type="term" value="F:pectinesterase activity"/>
    <property type="evidence" value="ECO:0007669"/>
    <property type="project" value="InterPro"/>
</dbReference>
<evidence type="ECO:0000256" key="1">
    <source>
        <dbReference type="ARBA" id="ARBA00004191"/>
    </source>
</evidence>
<dbReference type="EMBL" id="CAWUPB010001160">
    <property type="protein sequence ID" value="CAK7340613.1"/>
    <property type="molecule type" value="Genomic_DNA"/>
</dbReference>
<feature type="domain" description="Pectinesterase catalytic" evidence="8">
    <location>
        <begin position="113"/>
        <end position="192"/>
    </location>
</feature>
<proteinExistence type="inferred from homology"/>
<evidence type="ECO:0000259" key="9">
    <source>
        <dbReference type="Pfam" id="PF04043"/>
    </source>
</evidence>
<dbReference type="Pfam" id="PF01095">
    <property type="entry name" value="Pectinesterase"/>
    <property type="match status" value="1"/>
</dbReference>
<evidence type="ECO:0000256" key="4">
    <source>
        <dbReference type="ARBA" id="ARBA00007786"/>
    </source>
</evidence>
<protein>
    <recommendedName>
        <fullName evidence="12">Pectinesterase</fullName>
    </recommendedName>
</protein>
<dbReference type="InterPro" id="IPR000070">
    <property type="entry name" value="Pectinesterase_cat"/>
</dbReference>
<dbReference type="SUPFAM" id="SSF51126">
    <property type="entry name" value="Pectin lyase-like"/>
    <property type="match status" value="1"/>
</dbReference>
<dbReference type="Gene3D" id="1.20.140.40">
    <property type="entry name" value="Invertase/pectin methylesterase inhibitor family protein"/>
    <property type="match status" value="1"/>
</dbReference>
<dbReference type="InterPro" id="IPR012334">
    <property type="entry name" value="Pectin_lyas_fold"/>
</dbReference>
<dbReference type="AlphaFoldDB" id="A0AAV1RYE2"/>
<comment type="similarity">
    <text evidence="3">In the N-terminal section; belongs to the PMEI family.</text>
</comment>
<dbReference type="InterPro" id="IPR035513">
    <property type="entry name" value="Invertase/methylesterase_inhib"/>
</dbReference>
<sequence length="200" mass="21585">MYKSTLLALEDCLFLAQQNIDSFSNTLETLKSSDDALQSYQVDDLQTLLSATLTNQETCLDGLMLASDSSIKNALLVPISNGTMHYSVGLALFTHGWPLATKRGEPIRCCGPNGGGNFTNINDAVAAAPTNTVASKGYFLIYVVAGVYNEYVSIASNKKYLMMIGEGINQTVITGNRSVDDGWTTFNSATFSKPNLILIM</sequence>
<feature type="domain" description="Pectinesterase inhibitor" evidence="9">
    <location>
        <begin position="7"/>
        <end position="92"/>
    </location>
</feature>
<dbReference type="SUPFAM" id="SSF101148">
    <property type="entry name" value="Plant invertase/pectin methylesterase inhibitor"/>
    <property type="match status" value="1"/>
</dbReference>
<keyword evidence="6" id="KW-0378">Hydrolase</keyword>
<evidence type="ECO:0000313" key="11">
    <source>
        <dbReference type="Proteomes" id="UP001314170"/>
    </source>
</evidence>
<keyword evidence="11" id="KW-1185">Reference proteome</keyword>
<evidence type="ECO:0000256" key="2">
    <source>
        <dbReference type="ARBA" id="ARBA00005184"/>
    </source>
</evidence>
<dbReference type="GO" id="GO:0042545">
    <property type="term" value="P:cell wall modification"/>
    <property type="evidence" value="ECO:0007669"/>
    <property type="project" value="InterPro"/>
</dbReference>
<dbReference type="Gene3D" id="2.160.20.10">
    <property type="entry name" value="Single-stranded right-handed beta-helix, Pectin lyase-like"/>
    <property type="match status" value="1"/>
</dbReference>
<dbReference type="CDD" id="cd15798">
    <property type="entry name" value="PMEI-like_3"/>
    <property type="match status" value="1"/>
</dbReference>
<evidence type="ECO:0008006" key="12">
    <source>
        <dbReference type="Google" id="ProtNLM"/>
    </source>
</evidence>
<evidence type="ECO:0000256" key="7">
    <source>
        <dbReference type="ARBA" id="ARBA00023085"/>
    </source>
</evidence>
<dbReference type="Pfam" id="PF04043">
    <property type="entry name" value="PMEI"/>
    <property type="match status" value="1"/>
</dbReference>
<accession>A0AAV1RYE2</accession>
<comment type="pathway">
    <text evidence="2">Glycan metabolism; pectin degradation; 2-dehydro-3-deoxy-D-gluconate from pectin: step 1/5.</text>
</comment>
<organism evidence="10 11">
    <name type="scientific">Dovyalis caffra</name>
    <dbReference type="NCBI Taxonomy" id="77055"/>
    <lineage>
        <taxon>Eukaryota</taxon>
        <taxon>Viridiplantae</taxon>
        <taxon>Streptophyta</taxon>
        <taxon>Embryophyta</taxon>
        <taxon>Tracheophyta</taxon>
        <taxon>Spermatophyta</taxon>
        <taxon>Magnoliopsida</taxon>
        <taxon>eudicotyledons</taxon>
        <taxon>Gunneridae</taxon>
        <taxon>Pentapetalae</taxon>
        <taxon>rosids</taxon>
        <taxon>fabids</taxon>
        <taxon>Malpighiales</taxon>
        <taxon>Salicaceae</taxon>
        <taxon>Flacourtieae</taxon>
        <taxon>Dovyalis</taxon>
    </lineage>
</organism>
<keyword evidence="5" id="KW-0134">Cell wall</keyword>
<dbReference type="InterPro" id="IPR011050">
    <property type="entry name" value="Pectin_lyase_fold/virulence"/>
</dbReference>
<evidence type="ECO:0000256" key="3">
    <source>
        <dbReference type="ARBA" id="ARBA00006027"/>
    </source>
</evidence>
<keyword evidence="7" id="KW-0063">Aspartyl esterase</keyword>
<comment type="subcellular location">
    <subcellularLocation>
        <location evidence="1">Secreted</location>
        <location evidence="1">Cell wall</location>
    </subcellularLocation>
</comment>
<dbReference type="PANTHER" id="PTHR31707">
    <property type="entry name" value="PECTINESTERASE"/>
    <property type="match status" value="1"/>
</dbReference>
<comment type="caution">
    <text evidence="10">The sequence shown here is derived from an EMBL/GenBank/DDBJ whole genome shotgun (WGS) entry which is preliminary data.</text>
</comment>
<name>A0AAV1RYE2_9ROSI</name>